<evidence type="ECO:0000256" key="10">
    <source>
        <dbReference type="ARBA" id="ARBA00022670"/>
    </source>
</evidence>
<evidence type="ECO:0000256" key="4">
    <source>
        <dbReference type="ARBA" id="ARBA00007090"/>
    </source>
</evidence>
<evidence type="ECO:0000256" key="16">
    <source>
        <dbReference type="ARBA" id="ARBA00022968"/>
    </source>
</evidence>
<feature type="compositionally biased region" description="Pro residues" evidence="27">
    <location>
        <begin position="890"/>
        <end position="899"/>
    </location>
</feature>
<dbReference type="GO" id="GO:0046677">
    <property type="term" value="P:response to antibiotic"/>
    <property type="evidence" value="ECO:0007669"/>
    <property type="project" value="UniProtKB-KW"/>
</dbReference>
<protein>
    <recommendedName>
        <fullName evidence="7">Penicillin-binding protein 1A</fullName>
        <ecNumber evidence="24">2.4.99.28</ecNumber>
        <ecNumber evidence="6">3.4.16.4</ecNumber>
    </recommendedName>
</protein>
<dbReference type="InterPro" id="IPR001460">
    <property type="entry name" value="PCN-bd_Tpept"/>
</dbReference>
<evidence type="ECO:0000256" key="3">
    <source>
        <dbReference type="ARBA" id="ARBA00004752"/>
    </source>
</evidence>
<keyword evidence="9" id="KW-0121">Carboxypeptidase</keyword>
<dbReference type="EC" id="3.4.16.4" evidence="6"/>
<accession>A0AAW5F042</accession>
<evidence type="ECO:0000256" key="28">
    <source>
        <dbReference type="SAM" id="Phobius"/>
    </source>
</evidence>
<dbReference type="GO" id="GO:0009002">
    <property type="term" value="F:serine-type D-Ala-D-Ala carboxypeptidase activity"/>
    <property type="evidence" value="ECO:0007669"/>
    <property type="project" value="UniProtKB-EC"/>
</dbReference>
<dbReference type="EMBL" id="JAINVB010000001">
    <property type="protein sequence ID" value="MCK0085307.1"/>
    <property type="molecule type" value="Genomic_DNA"/>
</dbReference>
<dbReference type="PANTHER" id="PTHR32282">
    <property type="entry name" value="BINDING PROTEIN TRANSPEPTIDASE, PUTATIVE-RELATED"/>
    <property type="match status" value="1"/>
</dbReference>
<comment type="similarity">
    <text evidence="5">In the N-terminal section; belongs to the glycosyltransferase 51 family.</text>
</comment>
<dbReference type="InterPro" id="IPR023346">
    <property type="entry name" value="Lysozyme-like_dom_sf"/>
</dbReference>
<comment type="function">
    <text evidence="1">Cell wall formation. Synthesis of cross-linked peptidoglycan from the lipid intermediates. The enzyme has a penicillin-insensitive transglycosylase N-terminal domain (formation of linear glycan strands) and a penicillin-sensitive transpeptidase C-terminal domain (cross-linking of the peptide subunits).</text>
</comment>
<dbReference type="GO" id="GO:0006508">
    <property type="term" value="P:proteolysis"/>
    <property type="evidence" value="ECO:0007669"/>
    <property type="project" value="UniProtKB-KW"/>
</dbReference>
<dbReference type="Pfam" id="PF00905">
    <property type="entry name" value="Transpeptidase"/>
    <property type="match status" value="1"/>
</dbReference>
<evidence type="ECO:0000256" key="12">
    <source>
        <dbReference type="ARBA" id="ARBA00022679"/>
    </source>
</evidence>
<evidence type="ECO:0000259" key="30">
    <source>
        <dbReference type="Pfam" id="PF00912"/>
    </source>
</evidence>
<keyword evidence="11" id="KW-0328">Glycosyltransferase</keyword>
<dbReference type="Pfam" id="PF00912">
    <property type="entry name" value="Transgly"/>
    <property type="match status" value="1"/>
</dbReference>
<keyword evidence="17" id="KW-0573">Peptidoglycan synthesis</keyword>
<dbReference type="AlphaFoldDB" id="A0AAW5F042"/>
<keyword evidence="13 28" id="KW-0812">Transmembrane</keyword>
<name>A0AAW5F042_CLOSY</name>
<comment type="catalytic activity">
    <reaction evidence="25">
        <text>[GlcNAc-(1-&gt;4)-Mur2Ac(oyl-L-Ala-gamma-D-Glu-L-Lys-D-Ala-D-Ala)](n)-di-trans,octa-cis-undecaprenyl diphosphate + beta-D-GlcNAc-(1-&gt;4)-Mur2Ac(oyl-L-Ala-gamma-D-Glu-L-Lys-D-Ala-D-Ala)-di-trans,octa-cis-undecaprenyl diphosphate = [GlcNAc-(1-&gt;4)-Mur2Ac(oyl-L-Ala-gamma-D-Glu-L-Lys-D-Ala-D-Ala)](n+1)-di-trans,octa-cis-undecaprenyl diphosphate + di-trans,octa-cis-undecaprenyl diphosphate + H(+)</text>
        <dbReference type="Rhea" id="RHEA:23708"/>
        <dbReference type="Rhea" id="RHEA-COMP:9602"/>
        <dbReference type="Rhea" id="RHEA-COMP:9603"/>
        <dbReference type="ChEBI" id="CHEBI:15378"/>
        <dbReference type="ChEBI" id="CHEBI:58405"/>
        <dbReference type="ChEBI" id="CHEBI:60033"/>
        <dbReference type="ChEBI" id="CHEBI:78435"/>
        <dbReference type="EC" id="2.4.99.28"/>
    </reaction>
</comment>
<evidence type="ECO:0000256" key="13">
    <source>
        <dbReference type="ARBA" id="ARBA00022692"/>
    </source>
</evidence>
<feature type="domain" description="Glycosyl transferase family 51" evidence="30">
    <location>
        <begin position="210"/>
        <end position="387"/>
    </location>
</feature>
<dbReference type="GO" id="GO:0005886">
    <property type="term" value="C:plasma membrane"/>
    <property type="evidence" value="ECO:0007669"/>
    <property type="project" value="UniProtKB-SubCell"/>
</dbReference>
<feature type="compositionally biased region" description="Basic and acidic residues" evidence="27">
    <location>
        <begin position="57"/>
        <end position="69"/>
    </location>
</feature>
<keyword evidence="18 28" id="KW-1133">Transmembrane helix</keyword>
<dbReference type="EC" id="2.4.99.28" evidence="24"/>
<evidence type="ECO:0000256" key="22">
    <source>
        <dbReference type="ARBA" id="ARBA00023316"/>
    </source>
</evidence>
<dbReference type="Proteomes" id="UP001203136">
    <property type="component" value="Unassembled WGS sequence"/>
</dbReference>
<evidence type="ECO:0000256" key="25">
    <source>
        <dbReference type="ARBA" id="ARBA00049902"/>
    </source>
</evidence>
<evidence type="ECO:0000256" key="1">
    <source>
        <dbReference type="ARBA" id="ARBA00002624"/>
    </source>
</evidence>
<dbReference type="GO" id="GO:0071555">
    <property type="term" value="P:cell wall organization"/>
    <property type="evidence" value="ECO:0007669"/>
    <property type="project" value="UniProtKB-KW"/>
</dbReference>
<dbReference type="SUPFAM" id="SSF53955">
    <property type="entry name" value="Lysozyme-like"/>
    <property type="match status" value="1"/>
</dbReference>
<feature type="compositionally biased region" description="Basic residues" evidence="27">
    <location>
        <begin position="114"/>
        <end position="123"/>
    </location>
</feature>
<evidence type="ECO:0000313" key="31">
    <source>
        <dbReference type="EMBL" id="MCK0085307.1"/>
    </source>
</evidence>
<feature type="domain" description="Penicillin-binding protein transpeptidase" evidence="29">
    <location>
        <begin position="509"/>
        <end position="781"/>
    </location>
</feature>
<feature type="compositionally biased region" description="Basic and acidic residues" evidence="27">
    <location>
        <begin position="86"/>
        <end position="98"/>
    </location>
</feature>
<evidence type="ECO:0000256" key="17">
    <source>
        <dbReference type="ARBA" id="ARBA00022984"/>
    </source>
</evidence>
<evidence type="ECO:0000256" key="11">
    <source>
        <dbReference type="ARBA" id="ARBA00022676"/>
    </source>
</evidence>
<keyword evidence="22" id="KW-0961">Cell wall biogenesis/degradation</keyword>
<reference evidence="31" key="1">
    <citation type="journal article" date="2022" name="Cell Host Microbe">
        <title>Colonization of the live biotherapeutic product VE303 and modulation of the microbiota and metabolites in healthy volunteers.</title>
        <authorList>
            <person name="Dsouza M."/>
            <person name="Menon R."/>
            <person name="Crossette E."/>
            <person name="Bhattarai S.K."/>
            <person name="Schneider J."/>
            <person name="Kim Y.G."/>
            <person name="Reddy S."/>
            <person name="Caballero S."/>
            <person name="Felix C."/>
            <person name="Cornacchione L."/>
            <person name="Hendrickson J."/>
            <person name="Watson A.R."/>
            <person name="Minot S.S."/>
            <person name="Greenfield N."/>
            <person name="Schopf L."/>
            <person name="Szabady R."/>
            <person name="Patarroyo J."/>
            <person name="Smith W."/>
            <person name="Harrison P."/>
            <person name="Kuijper E.J."/>
            <person name="Kelly C.P."/>
            <person name="Olle B."/>
            <person name="Bobilev D."/>
            <person name="Silber J.L."/>
            <person name="Bucci V."/>
            <person name="Roberts B."/>
            <person name="Faith J."/>
            <person name="Norman J.M."/>
        </authorList>
    </citation>
    <scope>NUCLEOTIDE SEQUENCE</scope>
    <source>
        <strain evidence="31">VE303-04</strain>
    </source>
</reference>
<feature type="region of interest" description="Disordered" evidence="27">
    <location>
        <begin position="1"/>
        <end position="127"/>
    </location>
</feature>
<dbReference type="PANTHER" id="PTHR32282:SF11">
    <property type="entry name" value="PENICILLIN-BINDING PROTEIN 1B"/>
    <property type="match status" value="1"/>
</dbReference>
<comment type="similarity">
    <text evidence="4">In the C-terminal section; belongs to the transpeptidase family.</text>
</comment>
<sequence>MEGRQEGILDDTQELTTENMPENQPGDQPEAELMGQPEKTPENTASNEPEQESEVSADGRDETPAENHEASSLVSHTGTNMQNEPEDVRNQEPDEQLHQRKPRSRKSQKQEKKQQRKVKKAEKQKKPDNSKGLWKYIKIIFRSMFKVLKVTFMTLFIICVIALVAVLGIGAYKVYPMYLEYKTQVEGIVEASTPDTFRLQEASFIYDANGEVLAKLTGDEDSSYLTYDEIPEYAVNAFIAIEDRTFWDNSGIDIKGIFRVAINYFKTEGEEKHGASTITQQLARNRFLTREVSIERKAKEMLIAMDLTKKYTKKQIMEFYINDISFANTYYGLQAAARGYFGVDANDLSLSQIAYLCAIPNSPSYYNPYKHPENAIKRRDKILGDMKDMGFITEKEYSQALEETINVQRMKTPMRNYETTYAIDCAIRYLMRMDGFDFKYGFQDKSEYLEYKDRYEEVYNQERDNLYTGGYTIYTSLEPDKQRILQESVDSVLTFDEAVAENGIFSLQGAATVIDNSTNRVVAIVGGRSQDTDTYTLNRAFQSFRQPGSTIKPLIVYAPALENGYKSTTMVKNIKVQDAKQKDAVVKDLPGDMMTLRTAVEKSRNGVAWYVYDDITPELGMSYLTQMRFDNIVPDDYYPASALGGFTYGATTEEMAGAYSALADSGRYKEPTCIVKMLDNEGNNVFEEYPVIQVYQENTANVMTDILKGVISRGTAASMGWRSSIEAAGKTGTTNSSKDGWFCGMTPYYTISVWVGYDQPKMLSNLYGATYPASIWKKTMEQLVEGLEPASFTEPGPETGIGDGSQYLPGRDDDELLSDGYTVGDFRKDHALADAAQELIDQMRKSGSGAKKQFKAEAQALINQITGDTLRNRMTGILNSSGSNGTGAQTPPPVLPPAELPSQEEAPPETVPSGPGSDTGSPGKQNVPQGPAAEIIE</sequence>
<evidence type="ECO:0000256" key="26">
    <source>
        <dbReference type="ARBA" id="ARBA00060592"/>
    </source>
</evidence>
<keyword evidence="12" id="KW-0808">Transferase</keyword>
<evidence type="ECO:0000256" key="7">
    <source>
        <dbReference type="ARBA" id="ARBA00018638"/>
    </source>
</evidence>
<dbReference type="RefSeq" id="WP_024739300.1">
    <property type="nucleotide sequence ID" value="NZ_CABHNX010000248.1"/>
</dbReference>
<keyword evidence="21" id="KW-0511">Multifunctional enzyme</keyword>
<dbReference type="InterPro" id="IPR050396">
    <property type="entry name" value="Glycosyltr_51/Transpeptidase"/>
</dbReference>
<evidence type="ECO:0000256" key="20">
    <source>
        <dbReference type="ARBA" id="ARBA00023251"/>
    </source>
</evidence>
<dbReference type="GO" id="GO:0008658">
    <property type="term" value="F:penicillin binding"/>
    <property type="evidence" value="ECO:0007669"/>
    <property type="project" value="InterPro"/>
</dbReference>
<evidence type="ECO:0000256" key="19">
    <source>
        <dbReference type="ARBA" id="ARBA00023136"/>
    </source>
</evidence>
<dbReference type="Gene3D" id="1.10.3810.10">
    <property type="entry name" value="Biosynthetic peptidoglycan transglycosylase-like"/>
    <property type="match status" value="1"/>
</dbReference>
<feature type="compositionally biased region" description="Polar residues" evidence="27">
    <location>
        <begin position="877"/>
        <end position="889"/>
    </location>
</feature>
<gene>
    <name evidence="31" type="ORF">K5I21_05380</name>
</gene>
<feature type="transmembrane region" description="Helical" evidence="28">
    <location>
        <begin position="147"/>
        <end position="172"/>
    </location>
</feature>
<evidence type="ECO:0000256" key="14">
    <source>
        <dbReference type="ARBA" id="ARBA00022801"/>
    </source>
</evidence>
<evidence type="ECO:0000313" key="32">
    <source>
        <dbReference type="Proteomes" id="UP001203136"/>
    </source>
</evidence>
<evidence type="ECO:0000256" key="8">
    <source>
        <dbReference type="ARBA" id="ARBA00022475"/>
    </source>
</evidence>
<dbReference type="GO" id="GO:0008955">
    <property type="term" value="F:peptidoglycan glycosyltransferase activity"/>
    <property type="evidence" value="ECO:0007669"/>
    <property type="project" value="UniProtKB-EC"/>
</dbReference>
<comment type="pathway">
    <text evidence="3">Cell wall biogenesis; peptidoglycan biosynthesis.</text>
</comment>
<evidence type="ECO:0000256" key="5">
    <source>
        <dbReference type="ARBA" id="ARBA00007739"/>
    </source>
</evidence>
<evidence type="ECO:0000256" key="23">
    <source>
        <dbReference type="ARBA" id="ARBA00034000"/>
    </source>
</evidence>
<evidence type="ECO:0000256" key="15">
    <source>
        <dbReference type="ARBA" id="ARBA00022960"/>
    </source>
</evidence>
<keyword evidence="19 28" id="KW-0472">Membrane</keyword>
<dbReference type="GO" id="GO:0008360">
    <property type="term" value="P:regulation of cell shape"/>
    <property type="evidence" value="ECO:0007669"/>
    <property type="project" value="UniProtKB-KW"/>
</dbReference>
<evidence type="ECO:0000259" key="29">
    <source>
        <dbReference type="Pfam" id="PF00905"/>
    </source>
</evidence>
<dbReference type="GO" id="GO:0009252">
    <property type="term" value="P:peptidoglycan biosynthetic process"/>
    <property type="evidence" value="ECO:0007669"/>
    <property type="project" value="UniProtKB-KW"/>
</dbReference>
<evidence type="ECO:0000256" key="21">
    <source>
        <dbReference type="ARBA" id="ARBA00023268"/>
    </source>
</evidence>
<evidence type="ECO:0000256" key="18">
    <source>
        <dbReference type="ARBA" id="ARBA00022989"/>
    </source>
</evidence>
<dbReference type="FunFam" id="1.10.3810.10:FF:000001">
    <property type="entry name" value="Penicillin-binding protein 1A"/>
    <property type="match status" value="1"/>
</dbReference>
<keyword evidence="8" id="KW-1003">Cell membrane</keyword>
<comment type="pathway">
    <text evidence="26">Glycan biosynthesis.</text>
</comment>
<keyword evidence="16" id="KW-0735">Signal-anchor</keyword>
<organism evidence="31 32">
    <name type="scientific">Clostridium symbiosum</name>
    <name type="common">Bacteroides symbiosus</name>
    <dbReference type="NCBI Taxonomy" id="1512"/>
    <lineage>
        <taxon>Bacteria</taxon>
        <taxon>Bacillati</taxon>
        <taxon>Bacillota</taxon>
        <taxon>Clostridia</taxon>
        <taxon>Lachnospirales</taxon>
        <taxon>Lachnospiraceae</taxon>
        <taxon>Otoolea</taxon>
    </lineage>
</organism>
<feature type="compositionally biased region" description="Low complexity" evidence="27">
    <location>
        <begin position="912"/>
        <end position="923"/>
    </location>
</feature>
<dbReference type="InterPro" id="IPR036950">
    <property type="entry name" value="PBP_transglycosylase"/>
</dbReference>
<dbReference type="SUPFAM" id="SSF56601">
    <property type="entry name" value="beta-lactamase/transpeptidase-like"/>
    <property type="match status" value="1"/>
</dbReference>
<evidence type="ECO:0000256" key="2">
    <source>
        <dbReference type="ARBA" id="ARBA00004401"/>
    </source>
</evidence>
<keyword evidence="10" id="KW-0645">Protease</keyword>
<keyword evidence="15" id="KW-0133">Cell shape</keyword>
<keyword evidence="20" id="KW-0046">Antibiotic resistance</keyword>
<evidence type="ECO:0000256" key="24">
    <source>
        <dbReference type="ARBA" id="ARBA00044770"/>
    </source>
</evidence>
<dbReference type="InterPro" id="IPR001264">
    <property type="entry name" value="Glyco_trans_51"/>
</dbReference>
<proteinExistence type="inferred from homology"/>
<keyword evidence="14" id="KW-0378">Hydrolase</keyword>
<dbReference type="InterPro" id="IPR012338">
    <property type="entry name" value="Beta-lactam/transpept-like"/>
</dbReference>
<evidence type="ECO:0000256" key="27">
    <source>
        <dbReference type="SAM" id="MobiDB-lite"/>
    </source>
</evidence>
<comment type="subcellular location">
    <subcellularLocation>
        <location evidence="2">Cell membrane</location>
        <topology evidence="2">Single-pass type II membrane protein</topology>
    </subcellularLocation>
</comment>
<dbReference type="Gene3D" id="3.40.710.10">
    <property type="entry name" value="DD-peptidase/beta-lactamase superfamily"/>
    <property type="match status" value="1"/>
</dbReference>
<comment type="catalytic activity">
    <reaction evidence="23">
        <text>Preferential cleavage: (Ac)2-L-Lys-D-Ala-|-D-Ala. Also transpeptidation of peptidyl-alanyl moieties that are N-acyl substituents of D-alanine.</text>
        <dbReference type="EC" id="3.4.16.4"/>
    </reaction>
</comment>
<feature type="compositionally biased region" description="Polar residues" evidence="27">
    <location>
        <begin position="14"/>
        <end position="26"/>
    </location>
</feature>
<dbReference type="GO" id="GO:0030288">
    <property type="term" value="C:outer membrane-bounded periplasmic space"/>
    <property type="evidence" value="ECO:0007669"/>
    <property type="project" value="TreeGrafter"/>
</dbReference>
<evidence type="ECO:0000256" key="6">
    <source>
        <dbReference type="ARBA" id="ARBA00012448"/>
    </source>
</evidence>
<feature type="region of interest" description="Disordered" evidence="27">
    <location>
        <begin position="790"/>
        <end position="814"/>
    </location>
</feature>
<feature type="region of interest" description="Disordered" evidence="27">
    <location>
        <begin position="874"/>
        <end position="937"/>
    </location>
</feature>
<feature type="compositionally biased region" description="Polar residues" evidence="27">
    <location>
        <begin position="70"/>
        <end position="83"/>
    </location>
</feature>
<comment type="caution">
    <text evidence="31">The sequence shown here is derived from an EMBL/GenBank/DDBJ whole genome shotgun (WGS) entry which is preliminary data.</text>
</comment>
<evidence type="ECO:0000256" key="9">
    <source>
        <dbReference type="ARBA" id="ARBA00022645"/>
    </source>
</evidence>